<name>A0A1J5TNL6_9ARCH</name>
<evidence type="ECO:0000313" key="2">
    <source>
        <dbReference type="EMBL" id="OIR22538.1"/>
    </source>
</evidence>
<gene>
    <name evidence="2" type="ORF">BET99_00705</name>
</gene>
<protein>
    <recommendedName>
        <fullName evidence="1">CARDB domain-containing protein</fullName>
    </recommendedName>
</protein>
<dbReference type="Gene3D" id="2.60.40.10">
    <property type="entry name" value="Immunoglobulins"/>
    <property type="match status" value="1"/>
</dbReference>
<dbReference type="InterPro" id="IPR013783">
    <property type="entry name" value="Ig-like_fold"/>
</dbReference>
<accession>A0A1J5TNL6</accession>
<feature type="domain" description="CARDB" evidence="1">
    <location>
        <begin position="572"/>
        <end position="654"/>
    </location>
</feature>
<dbReference type="Proteomes" id="UP000183615">
    <property type="component" value="Unassembled WGS sequence"/>
</dbReference>
<comment type="caution">
    <text evidence="2">The sequence shown here is derived from an EMBL/GenBank/DDBJ whole genome shotgun (WGS) entry which is preliminary data.</text>
</comment>
<evidence type="ECO:0000259" key="1">
    <source>
        <dbReference type="Pfam" id="PF07705"/>
    </source>
</evidence>
<evidence type="ECO:0000313" key="3">
    <source>
        <dbReference type="Proteomes" id="UP000183615"/>
    </source>
</evidence>
<organism evidence="2 3">
    <name type="scientific">Marine Group III euryarchaeote CG-Epi2</name>
    <dbReference type="NCBI Taxonomy" id="1888996"/>
    <lineage>
        <taxon>Archaea</taxon>
        <taxon>Methanobacteriati</taxon>
        <taxon>Thermoplasmatota</taxon>
        <taxon>Thermoplasmata</taxon>
        <taxon>Candidatus Thermoprofundales</taxon>
    </lineage>
</organism>
<dbReference type="Pfam" id="PF07705">
    <property type="entry name" value="CARDB"/>
    <property type="match status" value="1"/>
</dbReference>
<dbReference type="InterPro" id="IPR011635">
    <property type="entry name" value="CARDB"/>
</dbReference>
<reference evidence="2 3" key="1">
    <citation type="submission" date="2016-08" db="EMBL/GenBank/DDBJ databases">
        <title>New Insights into Marine Group III Euryarchaeota, from dark to light.</title>
        <authorList>
            <person name="Haro-Moreno J.M."/>
            <person name="Rodriguez-Valera F."/>
            <person name="Lopez-Garcia P."/>
            <person name="Moreira D."/>
            <person name="Martin-Cuadrado A.B."/>
        </authorList>
    </citation>
    <scope>NUCLEOTIDE SEQUENCE [LARGE SCALE GENOMIC DNA]</scope>
    <source>
        <strain evidence="2">CG-Epi2</strain>
    </source>
</reference>
<proteinExistence type="predicted"/>
<dbReference type="AlphaFoldDB" id="A0A1J5TNL6"/>
<sequence length="711" mass="78291">MAGPSQAESNEYADIEIYFDKAGFGDTYELTTEEPTSEKPKYWKAYDEPGQENSFYPLVSWEMNLGGPINLGDSMSYIIWVESTNVQEIRFRTTLFISTSEGMSNISVDEVTKTSGFGAFLSRNYTLELESSSIDTSDFPDGVPAYTTIGFKLETSVTWAPDTDNRTAWVKAGSSRGCGNDSGTVACDSSFMMNVRHVEIANDYLGYFSNDRVEEMSADSLFIKVNVSNALGADNLDSESANIEIKGVSNGGKFQNSILVKDKHTYAKYIQGTWYYQEDQDIVTGTYEIEFSIEDAYGNMWSATIDYELIVDEYGLEIEFSENYSPSGQLPKGGKVDFEFLVYNRGNTRDIFTIELDDNSLPSNWEATLTSQSSLDIGMDLYNYVQVKIEAPVSAPGGSKESVNIIVTSTSNSAVSESIKLDATVRTYGVVFLSPPDKINVDPEALDIDGYYYFSINLRNTGSDKDTYRLDATTARSDWSIRIEIDGTEISAVTIDKSQTQKIDLVLRPLNYENSLGDPIGLLLTADSISPGDGSATLSSEIIIDIPLDRISDLAVNIEDVSINGKPFSLLTEDDLSSTEPVQIRLTVYNNGGKSTVPFGIKLYAGQKVVDEYKLEQGISGFGNEPVILTWSNPSSGFTLLKIKVDFEQAVSESIYSLSDNSLDIRLTVSEQTTSGNGGDNNDSSLPALGYMPTLLLLTLVTILQRRRNNN</sequence>
<dbReference type="EMBL" id="MIYZ01000012">
    <property type="protein sequence ID" value="OIR22538.1"/>
    <property type="molecule type" value="Genomic_DNA"/>
</dbReference>